<evidence type="ECO:0000313" key="2">
    <source>
        <dbReference type="EMBL" id="CAK7932553.1"/>
    </source>
</evidence>
<feature type="signal peptide" evidence="1">
    <location>
        <begin position="1"/>
        <end position="22"/>
    </location>
</feature>
<evidence type="ECO:0000313" key="3">
    <source>
        <dbReference type="Proteomes" id="UP001162060"/>
    </source>
</evidence>
<dbReference type="AlphaFoldDB" id="A0AAV1UFX1"/>
<feature type="chain" id="PRO_5043707449" description="Secreted protein" evidence="1">
    <location>
        <begin position="23"/>
        <end position="63"/>
    </location>
</feature>
<name>A0AAV1UFX1_9STRA</name>
<evidence type="ECO:0008006" key="4">
    <source>
        <dbReference type="Google" id="ProtNLM"/>
    </source>
</evidence>
<accession>A0AAV1UFX1</accession>
<keyword evidence="1" id="KW-0732">Signal</keyword>
<organism evidence="2 3">
    <name type="scientific">Peronospora matthiolae</name>
    <dbReference type="NCBI Taxonomy" id="2874970"/>
    <lineage>
        <taxon>Eukaryota</taxon>
        <taxon>Sar</taxon>
        <taxon>Stramenopiles</taxon>
        <taxon>Oomycota</taxon>
        <taxon>Peronosporomycetes</taxon>
        <taxon>Peronosporales</taxon>
        <taxon>Peronosporaceae</taxon>
        <taxon>Peronospora</taxon>
    </lineage>
</organism>
<sequence>MTRNGLQLFLVVLQVLYIWVNGSKQKEVAQARLLCTSLIPRRRRHGTGIITPVETYVRHDSLA</sequence>
<protein>
    <recommendedName>
        <fullName evidence="4">Secreted protein</fullName>
    </recommendedName>
</protein>
<dbReference type="Proteomes" id="UP001162060">
    <property type="component" value="Unassembled WGS sequence"/>
</dbReference>
<proteinExistence type="predicted"/>
<reference evidence="2" key="1">
    <citation type="submission" date="2024-01" db="EMBL/GenBank/DDBJ databases">
        <authorList>
            <person name="Webb A."/>
        </authorList>
    </citation>
    <scope>NUCLEOTIDE SEQUENCE</scope>
    <source>
        <strain evidence="2">Pm1</strain>
    </source>
</reference>
<dbReference type="EMBL" id="CAKLBY020000190">
    <property type="protein sequence ID" value="CAK7932553.1"/>
    <property type="molecule type" value="Genomic_DNA"/>
</dbReference>
<comment type="caution">
    <text evidence="2">The sequence shown here is derived from an EMBL/GenBank/DDBJ whole genome shotgun (WGS) entry which is preliminary data.</text>
</comment>
<gene>
    <name evidence="2" type="ORF">PM001_LOCUS17703</name>
</gene>
<evidence type="ECO:0000256" key="1">
    <source>
        <dbReference type="SAM" id="SignalP"/>
    </source>
</evidence>